<evidence type="ECO:0000313" key="2">
    <source>
        <dbReference type="Proteomes" id="UP000015453"/>
    </source>
</evidence>
<dbReference type="OrthoDB" id="1923377at2759"/>
<dbReference type="EMBL" id="AUSU01001476">
    <property type="protein sequence ID" value="EPS70930.1"/>
    <property type="molecule type" value="Genomic_DNA"/>
</dbReference>
<protein>
    <recommendedName>
        <fullName evidence="3">Tobamovirus multiplication protein 2B</fullName>
    </recommendedName>
</protein>
<name>S8CVT3_9LAMI</name>
<keyword evidence="2" id="KW-1185">Reference proteome</keyword>
<sequence>MTPRKGPGGAAKSTTADQISQSVQSISNLLRLMVDSSPSHAQLRKLPGNLLAMSSTIKNTNLVLEQLAEASSSLDMQVDRGLESLPHLSTVMQLLSTLQISHRMMEDE</sequence>
<accession>S8CVT3</accession>
<organism evidence="1 2">
    <name type="scientific">Genlisea aurea</name>
    <dbReference type="NCBI Taxonomy" id="192259"/>
    <lineage>
        <taxon>Eukaryota</taxon>
        <taxon>Viridiplantae</taxon>
        <taxon>Streptophyta</taxon>
        <taxon>Embryophyta</taxon>
        <taxon>Tracheophyta</taxon>
        <taxon>Spermatophyta</taxon>
        <taxon>Magnoliopsida</taxon>
        <taxon>eudicotyledons</taxon>
        <taxon>Gunneridae</taxon>
        <taxon>Pentapetalae</taxon>
        <taxon>asterids</taxon>
        <taxon>lamiids</taxon>
        <taxon>Lamiales</taxon>
        <taxon>Lentibulariaceae</taxon>
        <taxon>Genlisea</taxon>
    </lineage>
</organism>
<evidence type="ECO:0000313" key="1">
    <source>
        <dbReference type="EMBL" id="EPS70930.1"/>
    </source>
</evidence>
<comment type="caution">
    <text evidence="1">The sequence shown here is derived from an EMBL/GenBank/DDBJ whole genome shotgun (WGS) entry which is preliminary data.</text>
</comment>
<dbReference type="AlphaFoldDB" id="S8CVT3"/>
<dbReference type="Proteomes" id="UP000015453">
    <property type="component" value="Unassembled WGS sequence"/>
</dbReference>
<proteinExistence type="predicted"/>
<gene>
    <name evidence="1" type="ORF">M569_03839</name>
</gene>
<reference evidence="1 2" key="1">
    <citation type="journal article" date="2013" name="BMC Genomics">
        <title>The miniature genome of a carnivorous plant Genlisea aurea contains a low number of genes and short non-coding sequences.</title>
        <authorList>
            <person name="Leushkin E.V."/>
            <person name="Sutormin R.A."/>
            <person name="Nabieva E.R."/>
            <person name="Penin A.A."/>
            <person name="Kondrashov A.S."/>
            <person name="Logacheva M.D."/>
        </authorList>
    </citation>
    <scope>NUCLEOTIDE SEQUENCE [LARGE SCALE GENOMIC DNA]</scope>
</reference>
<evidence type="ECO:0008006" key="3">
    <source>
        <dbReference type="Google" id="ProtNLM"/>
    </source>
</evidence>